<feature type="compositionally biased region" description="Basic and acidic residues" evidence="1">
    <location>
        <begin position="1"/>
        <end position="12"/>
    </location>
</feature>
<organism evidence="2 3">
    <name type="scientific">Lysobacter enzymogenes</name>
    <dbReference type="NCBI Taxonomy" id="69"/>
    <lineage>
        <taxon>Bacteria</taxon>
        <taxon>Pseudomonadati</taxon>
        <taxon>Pseudomonadota</taxon>
        <taxon>Gammaproteobacteria</taxon>
        <taxon>Lysobacterales</taxon>
        <taxon>Lysobacteraceae</taxon>
        <taxon>Lysobacter</taxon>
    </lineage>
</organism>
<dbReference type="EMBL" id="AP014940">
    <property type="protein sequence ID" value="BAV96449.1"/>
    <property type="molecule type" value="Genomic_DNA"/>
</dbReference>
<protein>
    <submittedName>
        <fullName evidence="2">Uncharacterized protein</fullName>
    </submittedName>
</protein>
<evidence type="ECO:0000256" key="1">
    <source>
        <dbReference type="SAM" id="MobiDB-lite"/>
    </source>
</evidence>
<dbReference type="KEGG" id="lem:LEN_0962"/>
<reference evidence="2 3" key="1">
    <citation type="journal article" date="2017" name="DNA Res.">
        <title>Complete genome sequence and expression profile of the commercial lytic enzyme producer Lysobacter enzymogenes M497-1.</title>
        <authorList>
            <person name="Takami H."/>
            <person name="Toyoda A."/>
            <person name="Uchiyama I."/>
            <person name="Itoh T."/>
            <person name="Takaki Y."/>
            <person name="Arai W."/>
            <person name="Nishi S."/>
            <person name="Kawai M."/>
            <person name="Shinya K."/>
            <person name="Ikeda H."/>
        </authorList>
    </citation>
    <scope>NUCLEOTIDE SEQUENCE [LARGE SCALE GENOMIC DNA]</scope>
    <source>
        <strain evidence="2 3">M497-1</strain>
    </source>
</reference>
<gene>
    <name evidence="2" type="ORF">LEN_0962</name>
</gene>
<accession>A0AAU9AD76</accession>
<sequence>MGGRAWEDRICEPRAAPPDGSSLRCGPAWPAAPGAGVSPPRIVRPLPASERGGARWDGLPPELNNAGAKMGAIIVAPQGGGKPRKSLPANAFERIGAARAGPRREPSARPRGAPAITCARPR</sequence>
<dbReference type="Proteomes" id="UP000218824">
    <property type="component" value="Chromosome"/>
</dbReference>
<dbReference type="AlphaFoldDB" id="A0AAU9AD76"/>
<evidence type="ECO:0000313" key="2">
    <source>
        <dbReference type="EMBL" id="BAV96449.1"/>
    </source>
</evidence>
<feature type="compositionally biased region" description="Low complexity" evidence="1">
    <location>
        <begin position="26"/>
        <end position="40"/>
    </location>
</feature>
<evidence type="ECO:0000313" key="3">
    <source>
        <dbReference type="Proteomes" id="UP000218824"/>
    </source>
</evidence>
<feature type="region of interest" description="Disordered" evidence="1">
    <location>
        <begin position="1"/>
        <end position="56"/>
    </location>
</feature>
<name>A0AAU9AD76_LYSEN</name>
<proteinExistence type="predicted"/>
<feature type="region of interest" description="Disordered" evidence="1">
    <location>
        <begin position="97"/>
        <end position="122"/>
    </location>
</feature>